<dbReference type="EMBL" id="CP031150">
    <property type="protein sequence ID" value="AXG06987.1"/>
    <property type="molecule type" value="Genomic_DNA"/>
</dbReference>
<keyword evidence="1" id="KW-0472">Membrane</keyword>
<dbReference type="KEGG" id="haj:DU500_11430"/>
<dbReference type="RefSeq" id="WP_114586121.1">
    <property type="nucleotide sequence ID" value="NZ_CP031148.1"/>
</dbReference>
<proteinExistence type="predicted"/>
<evidence type="ECO:0000256" key="1">
    <source>
        <dbReference type="SAM" id="Phobius"/>
    </source>
</evidence>
<evidence type="ECO:0000313" key="6">
    <source>
        <dbReference type="Proteomes" id="UP000253273"/>
    </source>
</evidence>
<evidence type="ECO:0000259" key="2">
    <source>
        <dbReference type="Pfam" id="PF11127"/>
    </source>
</evidence>
<dbReference type="Proteomes" id="UP000252985">
    <property type="component" value="Chromosome"/>
</dbReference>
<organism evidence="3 6">
    <name type="scientific">Haloplanus rubicundus</name>
    <dbReference type="NCBI Taxonomy" id="1547898"/>
    <lineage>
        <taxon>Archaea</taxon>
        <taxon>Methanobacteriati</taxon>
        <taxon>Methanobacteriota</taxon>
        <taxon>Stenosarchaea group</taxon>
        <taxon>Halobacteria</taxon>
        <taxon>Halobacteriales</taxon>
        <taxon>Haloferacaceae</taxon>
        <taxon>Haloplanus</taxon>
    </lineage>
</organism>
<dbReference type="GeneID" id="37287543"/>
<keyword evidence="1" id="KW-1133">Transmembrane helix</keyword>
<sequence>MTLERNVGGRDRLVRAALAVLLTVVAVRALRRGNRTTGLLAGVGALGLGFNVTTCVCGLNRLLGIDTTDGDD</sequence>
<name>A0A345E465_9EURY</name>
<reference evidence="4 5" key="1">
    <citation type="submission" date="2018-07" db="EMBL/GenBank/DDBJ databases">
        <title>Genome sequences of Haloplanus sp. CBA1112.</title>
        <authorList>
            <person name="Kim Y.B."/>
            <person name="Roh S.W."/>
        </authorList>
    </citation>
    <scope>NUCLEOTIDE SEQUENCE [LARGE SCALE GENOMIC DNA]</scope>
    <source>
        <strain evidence="4 5">CBA1112</strain>
    </source>
</reference>
<evidence type="ECO:0000313" key="5">
    <source>
        <dbReference type="Proteomes" id="UP000252985"/>
    </source>
</evidence>
<gene>
    <name evidence="4" type="ORF">DU484_11155</name>
    <name evidence="3" type="ORF">DU500_11430</name>
</gene>
<dbReference type="InterPro" id="IPR021309">
    <property type="entry name" value="YgaP-like_TM"/>
</dbReference>
<reference evidence="3 6" key="2">
    <citation type="submission" date="2018-07" db="EMBL/GenBank/DDBJ databases">
        <title>Genome sequences of Haloplanus sp. CBA1113.</title>
        <authorList>
            <person name="Kim Y.B."/>
            <person name="Roh S.W."/>
        </authorList>
    </citation>
    <scope>NUCLEOTIDE SEQUENCE [LARGE SCALE GENOMIC DNA]</scope>
    <source>
        <strain evidence="3 6">CBA1113</strain>
    </source>
</reference>
<dbReference type="KEGG" id="haq:DU484_11155"/>
<feature type="transmembrane region" description="Helical" evidence="1">
    <location>
        <begin position="12"/>
        <end position="30"/>
    </location>
</feature>
<feature type="domain" description="Inner membrane protein YgaP-like transmembrane" evidence="2">
    <location>
        <begin position="4"/>
        <end position="68"/>
    </location>
</feature>
<protein>
    <submittedName>
        <fullName evidence="3">DUF2892 domain-containing protein</fullName>
    </submittedName>
</protein>
<dbReference type="Pfam" id="PF11127">
    <property type="entry name" value="YgaP-like_TM"/>
    <property type="match status" value="1"/>
</dbReference>
<accession>A0A345EDT3</accession>
<keyword evidence="1" id="KW-0812">Transmembrane</keyword>
<dbReference type="Proteomes" id="UP000253273">
    <property type="component" value="Chromosome"/>
</dbReference>
<dbReference type="EMBL" id="CP031148">
    <property type="protein sequence ID" value="AXG10355.1"/>
    <property type="molecule type" value="Genomic_DNA"/>
</dbReference>
<dbReference type="AlphaFoldDB" id="A0A345E465"/>
<accession>A0A345E465</accession>
<evidence type="ECO:0000313" key="4">
    <source>
        <dbReference type="EMBL" id="AXG10355.1"/>
    </source>
</evidence>
<keyword evidence="6" id="KW-1185">Reference proteome</keyword>
<evidence type="ECO:0000313" key="3">
    <source>
        <dbReference type="EMBL" id="AXG06987.1"/>
    </source>
</evidence>